<name>A0A7T0KNI2_9CORY</name>
<feature type="transmembrane region" description="Helical" evidence="3">
    <location>
        <begin position="135"/>
        <end position="154"/>
    </location>
</feature>
<feature type="region of interest" description="Disordered" evidence="2">
    <location>
        <begin position="1"/>
        <end position="36"/>
    </location>
</feature>
<accession>A0A7T0KNI2</accession>
<evidence type="ECO:0000313" key="4">
    <source>
        <dbReference type="EMBL" id="QPK83073.1"/>
    </source>
</evidence>
<feature type="transmembrane region" description="Helical" evidence="3">
    <location>
        <begin position="228"/>
        <end position="253"/>
    </location>
</feature>
<keyword evidence="1" id="KW-0175">Coiled coil</keyword>
<sequence length="266" mass="27010">MTTPQNPGDTGRVARVRQTTTRRATPQATAGSESYAYETDTTVANNDHTGQEAWIGTDSTEVSNGNVSWGAIFAGVVTFLGIMILLGVGAAAMGLQGTSAAATGIFTLISLAIAFAAAGYVAGALGVRAGLFHGFAAWATSLISALVLAGWLGASVIGGLGSALGTVAQSAGNAVNVTSQDAQAAQNNVDQQDAQNAQQQAQQTADQAAQQAQETYNEVAPEAAEGSWWTFGGLILGALISSLAGAAGARSVLNRDEQQVVRRARP</sequence>
<keyword evidence="3" id="KW-0812">Transmembrane</keyword>
<feature type="transmembrane region" description="Helical" evidence="3">
    <location>
        <begin position="71"/>
        <end position="95"/>
    </location>
</feature>
<feature type="transmembrane region" description="Helical" evidence="3">
    <location>
        <begin position="101"/>
        <end position="123"/>
    </location>
</feature>
<evidence type="ECO:0000256" key="3">
    <source>
        <dbReference type="SAM" id="Phobius"/>
    </source>
</evidence>
<feature type="compositionally biased region" description="Low complexity" evidence="2">
    <location>
        <begin position="10"/>
        <end position="31"/>
    </location>
</feature>
<evidence type="ECO:0000256" key="1">
    <source>
        <dbReference type="SAM" id="Coils"/>
    </source>
</evidence>
<dbReference type="EMBL" id="CP064955">
    <property type="protein sequence ID" value="QPK83073.1"/>
    <property type="molecule type" value="Genomic_DNA"/>
</dbReference>
<dbReference type="AlphaFoldDB" id="A0A7T0KNI2"/>
<reference evidence="4 5" key="1">
    <citation type="submission" date="2020-11" db="EMBL/GenBank/DDBJ databases">
        <title>Corynebacterium sp. MC1420.</title>
        <authorList>
            <person name="Zhou J."/>
        </authorList>
    </citation>
    <scope>NUCLEOTIDE SEQUENCE [LARGE SCALE GENOMIC DNA]</scope>
    <source>
        <strain evidence="4 5">MC1420</strain>
    </source>
</reference>
<feature type="coiled-coil region" evidence="1">
    <location>
        <begin position="182"/>
        <end position="218"/>
    </location>
</feature>
<dbReference type="RefSeq" id="WP_165002351.1">
    <property type="nucleotide sequence ID" value="NZ_CP064955.1"/>
</dbReference>
<gene>
    <name evidence="4" type="ORF">G7Y29_09565</name>
</gene>
<keyword evidence="3" id="KW-1133">Transmembrane helix</keyword>
<keyword evidence="3" id="KW-0472">Membrane</keyword>
<organism evidence="4 5">
    <name type="scientific">Corynebacterium qintianiae</name>
    <dbReference type="NCBI Taxonomy" id="2709392"/>
    <lineage>
        <taxon>Bacteria</taxon>
        <taxon>Bacillati</taxon>
        <taxon>Actinomycetota</taxon>
        <taxon>Actinomycetes</taxon>
        <taxon>Mycobacteriales</taxon>
        <taxon>Corynebacteriaceae</taxon>
        <taxon>Corynebacterium</taxon>
    </lineage>
</organism>
<keyword evidence="5" id="KW-1185">Reference proteome</keyword>
<evidence type="ECO:0000256" key="2">
    <source>
        <dbReference type="SAM" id="MobiDB-lite"/>
    </source>
</evidence>
<proteinExistence type="predicted"/>
<evidence type="ECO:0000313" key="5">
    <source>
        <dbReference type="Proteomes" id="UP000594586"/>
    </source>
</evidence>
<dbReference type="Proteomes" id="UP000594586">
    <property type="component" value="Chromosome"/>
</dbReference>
<dbReference type="KEGG" id="cqn:G7Y29_09565"/>
<protein>
    <submittedName>
        <fullName evidence="4">Uncharacterized protein</fullName>
    </submittedName>
</protein>